<accession>A0A4V5NEB1</accession>
<sequence length="177" mass="19450">MATTIAITLGRPINNATTTGYDVSAATSTKAFAAQFELRDWDVEDNAAASYLLEHKSGPFDPVDNTRLGAFVLLPMANEVVRTEAEVMAHFQKYIDYPVRLGWSVFPSLRFRHAVGPPAPFPAGANMTVDFMVTHHTTGEALVIGEYKKPGVIRAAEWRQEEGLSARTKRLADELLA</sequence>
<dbReference type="EMBL" id="NAJQ01000666">
    <property type="protein sequence ID" value="TKA66179.1"/>
    <property type="molecule type" value="Genomic_DNA"/>
</dbReference>
<dbReference type="AlphaFoldDB" id="A0A4V5NEB1"/>
<name>A0A4V5NEB1_9PEZI</name>
<keyword evidence="2" id="KW-1185">Reference proteome</keyword>
<comment type="caution">
    <text evidence="1">The sequence shown here is derived from an EMBL/GenBank/DDBJ whole genome shotgun (WGS) entry which is preliminary data.</text>
</comment>
<evidence type="ECO:0000313" key="2">
    <source>
        <dbReference type="Proteomes" id="UP000309340"/>
    </source>
</evidence>
<protein>
    <submittedName>
        <fullName evidence="1">Uncharacterized protein</fullName>
    </submittedName>
</protein>
<proteinExistence type="predicted"/>
<dbReference type="Proteomes" id="UP000309340">
    <property type="component" value="Unassembled WGS sequence"/>
</dbReference>
<gene>
    <name evidence="1" type="ORF">B0A55_12042</name>
</gene>
<evidence type="ECO:0000313" key="1">
    <source>
        <dbReference type="EMBL" id="TKA66179.1"/>
    </source>
</evidence>
<reference evidence="1 2" key="1">
    <citation type="submission" date="2017-03" db="EMBL/GenBank/DDBJ databases">
        <title>Genomes of endolithic fungi from Antarctica.</title>
        <authorList>
            <person name="Coleine C."/>
            <person name="Masonjones S."/>
            <person name="Stajich J.E."/>
        </authorList>
    </citation>
    <scope>NUCLEOTIDE SEQUENCE [LARGE SCALE GENOMIC DNA]</scope>
    <source>
        <strain evidence="1 2">CCFEE 5184</strain>
    </source>
</reference>
<organism evidence="1 2">
    <name type="scientific">Friedmanniomyces simplex</name>
    <dbReference type="NCBI Taxonomy" id="329884"/>
    <lineage>
        <taxon>Eukaryota</taxon>
        <taxon>Fungi</taxon>
        <taxon>Dikarya</taxon>
        <taxon>Ascomycota</taxon>
        <taxon>Pezizomycotina</taxon>
        <taxon>Dothideomycetes</taxon>
        <taxon>Dothideomycetidae</taxon>
        <taxon>Mycosphaerellales</taxon>
        <taxon>Teratosphaeriaceae</taxon>
        <taxon>Friedmanniomyces</taxon>
    </lineage>
</organism>